<comment type="caution">
    <text evidence="13">The sequence shown here is derived from an EMBL/GenBank/DDBJ whole genome shotgun (WGS) entry which is preliminary data.</text>
</comment>
<keyword evidence="6" id="KW-0285">Flavoprotein</keyword>
<evidence type="ECO:0000256" key="10">
    <source>
        <dbReference type="SAM" id="MobiDB-lite"/>
    </source>
</evidence>
<comment type="similarity">
    <text evidence="3">Belongs to the FAD-dependent oxidoreductase 2 family. FRD/SDH subfamily.</text>
</comment>
<evidence type="ECO:0000256" key="4">
    <source>
        <dbReference type="ARBA" id="ARBA00013137"/>
    </source>
</evidence>
<dbReference type="Pfam" id="PF04205">
    <property type="entry name" value="FMN_bind"/>
    <property type="match status" value="1"/>
</dbReference>
<comment type="cofactor">
    <cofactor evidence="2">
        <name>FAD</name>
        <dbReference type="ChEBI" id="CHEBI:57692"/>
    </cofactor>
</comment>
<evidence type="ECO:0000256" key="3">
    <source>
        <dbReference type="ARBA" id="ARBA00008040"/>
    </source>
</evidence>
<keyword evidence="11" id="KW-0732">Signal</keyword>
<keyword evidence="7" id="KW-0274">FAD</keyword>
<feature type="chain" id="PRO_5045334985" description="Urocanate reductase" evidence="11">
    <location>
        <begin position="21"/>
        <end position="640"/>
    </location>
</feature>
<evidence type="ECO:0000256" key="11">
    <source>
        <dbReference type="SAM" id="SignalP"/>
    </source>
</evidence>
<dbReference type="EC" id="1.3.99.33" evidence="4"/>
<dbReference type="InterPro" id="IPR027477">
    <property type="entry name" value="Succ_DH/fumarate_Rdtase_cat_sf"/>
</dbReference>
<dbReference type="PANTHER" id="PTHR43400:SF7">
    <property type="entry name" value="FAD-DEPENDENT OXIDOREDUCTASE 2 FAD BINDING DOMAIN-CONTAINING PROTEIN"/>
    <property type="match status" value="1"/>
</dbReference>
<proteinExistence type="inferred from homology"/>
<dbReference type="Gene3D" id="3.50.50.60">
    <property type="entry name" value="FAD/NAD(P)-binding domain"/>
    <property type="match status" value="3"/>
</dbReference>
<feature type="domain" description="FMN-binding" evidence="12">
    <location>
        <begin position="62"/>
        <end position="136"/>
    </location>
</feature>
<reference evidence="13 14" key="1">
    <citation type="submission" date="2024-03" db="EMBL/GenBank/DDBJ databases">
        <title>Human intestinal bacterial collection.</title>
        <authorList>
            <person name="Pauvert C."/>
            <person name="Hitch T.C.A."/>
            <person name="Clavel T."/>
        </authorList>
    </citation>
    <scope>NUCLEOTIDE SEQUENCE [LARGE SCALE GENOMIC DNA]</scope>
    <source>
        <strain evidence="13 14">CLA-AP-H29</strain>
    </source>
</reference>
<dbReference type="EMBL" id="JBBMFK010000004">
    <property type="protein sequence ID" value="MEQ2442563.1"/>
    <property type="molecule type" value="Genomic_DNA"/>
</dbReference>
<accession>A0ABV1E5I8</accession>
<dbReference type="Proteomes" id="UP001464378">
    <property type="component" value="Unassembled WGS sequence"/>
</dbReference>
<dbReference type="Pfam" id="PF00890">
    <property type="entry name" value="FAD_binding_2"/>
    <property type="match status" value="1"/>
</dbReference>
<dbReference type="PROSITE" id="PS51257">
    <property type="entry name" value="PROKAR_LIPOPROTEIN"/>
    <property type="match status" value="1"/>
</dbReference>
<dbReference type="RefSeq" id="WP_349231049.1">
    <property type="nucleotide sequence ID" value="NZ_JBBMFK010000004.1"/>
</dbReference>
<feature type="signal peptide" evidence="11">
    <location>
        <begin position="1"/>
        <end position="20"/>
    </location>
</feature>
<comment type="catalytic activity">
    <reaction evidence="9">
        <text>dihydrourocanate + A = urocanate + AH2</text>
        <dbReference type="Rhea" id="RHEA:36059"/>
        <dbReference type="ChEBI" id="CHEBI:13193"/>
        <dbReference type="ChEBI" id="CHEBI:17499"/>
        <dbReference type="ChEBI" id="CHEBI:27247"/>
        <dbReference type="ChEBI" id="CHEBI:72991"/>
        <dbReference type="EC" id="1.3.99.33"/>
    </reaction>
</comment>
<organism evidence="13 14">
    <name type="scientific">Pseudoflavonifractor intestinihominis</name>
    <dbReference type="NCBI Taxonomy" id="3133171"/>
    <lineage>
        <taxon>Bacteria</taxon>
        <taxon>Bacillati</taxon>
        <taxon>Bacillota</taxon>
        <taxon>Clostridia</taxon>
        <taxon>Eubacteriales</taxon>
        <taxon>Oscillospiraceae</taxon>
        <taxon>Pseudoflavonifractor</taxon>
    </lineage>
</organism>
<evidence type="ECO:0000256" key="1">
    <source>
        <dbReference type="ARBA" id="ARBA00001917"/>
    </source>
</evidence>
<keyword evidence="8" id="KW-0560">Oxidoreductase</keyword>
<dbReference type="InterPro" id="IPR007329">
    <property type="entry name" value="FMN-bd"/>
</dbReference>
<evidence type="ECO:0000256" key="7">
    <source>
        <dbReference type="ARBA" id="ARBA00022827"/>
    </source>
</evidence>
<dbReference type="Gene3D" id="3.90.700.10">
    <property type="entry name" value="Succinate dehydrogenase/fumarate reductase flavoprotein, catalytic domain"/>
    <property type="match status" value="1"/>
</dbReference>
<dbReference type="SUPFAM" id="SSF56425">
    <property type="entry name" value="Succinate dehydrogenase/fumarate reductase flavoprotein, catalytic domain"/>
    <property type="match status" value="1"/>
</dbReference>
<dbReference type="SUPFAM" id="SSF51905">
    <property type="entry name" value="FAD/NAD(P)-binding domain"/>
    <property type="match status" value="1"/>
</dbReference>
<evidence type="ECO:0000256" key="8">
    <source>
        <dbReference type="ARBA" id="ARBA00023002"/>
    </source>
</evidence>
<evidence type="ECO:0000259" key="12">
    <source>
        <dbReference type="SMART" id="SM00900"/>
    </source>
</evidence>
<comment type="cofactor">
    <cofactor evidence="1">
        <name>FMN</name>
        <dbReference type="ChEBI" id="CHEBI:58210"/>
    </cofactor>
</comment>
<dbReference type="InterPro" id="IPR003953">
    <property type="entry name" value="FAD-dep_OxRdtase_2_FAD-bd"/>
</dbReference>
<protein>
    <recommendedName>
        <fullName evidence="5">Urocanate reductase</fullName>
        <ecNumber evidence="4">1.3.99.33</ecNumber>
    </recommendedName>
</protein>
<sequence>MHSKKLISLLLGGAMVLSLAACTPSQTGESSSPSPSVSASPENTPAAGASYTAGTYTGTAAGKNGDVTVEVVFSDTAIESVTVTEQSETEGIADPALERIPSAVVEGQTLAVDTVAGATITSEAILTAVADCVTQAGGDVAALQTPVENEGSGETLSYEADVVIVGAGAAGMNAAVEAAQSGLKVIVLEKGATIGASNGAVAGGPSACETVIQEQEGQEVSVETLFNYMYNYSHSLSNAALLRNVLSVSGETINTMVEVGVGMYLRPDNYGAGFRARHGFDESGEARFAPMKEEVESLGGQFLLETTGEEVIMDNGAAVGVRASQPGGVTVEVRAKAVLVCTGGYLGNEDMIHEHFGNVTVNPLGNTLSDGAGINMVVDAGGTLDRNWSIIANEFAGSNHKGGGWSFGANQNFSYAVYGGLMVNREGERFFNEEVIATMALSEGGEATLREGLYYSVIDQAYFDACREEGIYSYLGSPENWYVGKMTLDGKLLDQNEAQLQEAIDQGWAWKADTIEELAEITGLENLPETVAEYNAMCEAGKDTQFYKDPVFLAPVSEGPFYVFEYEPSAWGTLGGVKVDSHLRALTADNEPIPGLYVAGVDAGSMYTTPYYSNEGAALGLAMASGTWAAKEINSYVSGN</sequence>
<gene>
    <name evidence="13" type="ORF">WMO64_03665</name>
</gene>
<dbReference type="InterPro" id="IPR036188">
    <property type="entry name" value="FAD/NAD-bd_sf"/>
</dbReference>
<evidence type="ECO:0000256" key="6">
    <source>
        <dbReference type="ARBA" id="ARBA00022630"/>
    </source>
</evidence>
<evidence type="ECO:0000256" key="9">
    <source>
        <dbReference type="ARBA" id="ARBA00049922"/>
    </source>
</evidence>
<dbReference type="SMART" id="SM00900">
    <property type="entry name" value="FMN_bind"/>
    <property type="match status" value="1"/>
</dbReference>
<name>A0ABV1E5I8_9FIRM</name>
<dbReference type="PRINTS" id="PR00411">
    <property type="entry name" value="PNDRDTASEI"/>
</dbReference>
<feature type="region of interest" description="Disordered" evidence="10">
    <location>
        <begin position="24"/>
        <end position="46"/>
    </location>
</feature>
<dbReference type="InterPro" id="IPR050315">
    <property type="entry name" value="FAD-oxidoreductase_2"/>
</dbReference>
<evidence type="ECO:0000313" key="13">
    <source>
        <dbReference type="EMBL" id="MEQ2442563.1"/>
    </source>
</evidence>
<evidence type="ECO:0000313" key="14">
    <source>
        <dbReference type="Proteomes" id="UP001464378"/>
    </source>
</evidence>
<dbReference type="PANTHER" id="PTHR43400">
    <property type="entry name" value="FUMARATE REDUCTASE"/>
    <property type="match status" value="1"/>
</dbReference>
<evidence type="ECO:0000256" key="5">
    <source>
        <dbReference type="ARBA" id="ARBA00015872"/>
    </source>
</evidence>
<keyword evidence="14" id="KW-1185">Reference proteome</keyword>
<dbReference type="Gene3D" id="3.90.1010.20">
    <property type="match status" value="1"/>
</dbReference>
<evidence type="ECO:0000256" key="2">
    <source>
        <dbReference type="ARBA" id="ARBA00001974"/>
    </source>
</evidence>